<feature type="transmembrane region" description="Helical" evidence="6">
    <location>
        <begin position="20"/>
        <end position="41"/>
    </location>
</feature>
<dbReference type="OMA" id="WEHRIER"/>
<dbReference type="KEGG" id="dsq:DICSQDRAFT_181072"/>
<feature type="transmembrane region" description="Helical" evidence="6">
    <location>
        <begin position="201"/>
        <end position="220"/>
    </location>
</feature>
<feature type="transmembrane region" description="Helical" evidence="6">
    <location>
        <begin position="306"/>
        <end position="325"/>
    </location>
</feature>
<dbReference type="PANTHER" id="PTHR42718:SF9">
    <property type="entry name" value="MAJOR FACILITATOR SUPERFAMILY MULTIDRUG TRANSPORTER MFSC"/>
    <property type="match status" value="1"/>
</dbReference>
<keyword evidence="3 6" id="KW-0812">Transmembrane</keyword>
<dbReference type="Proteomes" id="UP000053319">
    <property type="component" value="Unassembled WGS sequence"/>
</dbReference>
<dbReference type="EMBL" id="JH719413">
    <property type="protein sequence ID" value="EJF60819.1"/>
    <property type="molecule type" value="Genomic_DNA"/>
</dbReference>
<gene>
    <name evidence="8" type="ORF">DICSQDRAFT_181072</name>
</gene>
<keyword evidence="5 6" id="KW-0472">Membrane</keyword>
<evidence type="ECO:0000313" key="9">
    <source>
        <dbReference type="Proteomes" id="UP000053319"/>
    </source>
</evidence>
<evidence type="ECO:0000256" key="1">
    <source>
        <dbReference type="ARBA" id="ARBA00004141"/>
    </source>
</evidence>
<dbReference type="AlphaFoldDB" id="R7SXB7"/>
<evidence type="ECO:0000256" key="3">
    <source>
        <dbReference type="ARBA" id="ARBA00022692"/>
    </source>
</evidence>
<dbReference type="InterPro" id="IPR020846">
    <property type="entry name" value="MFS_dom"/>
</dbReference>
<dbReference type="RefSeq" id="XP_007366354.1">
    <property type="nucleotide sequence ID" value="XM_007366292.1"/>
</dbReference>
<dbReference type="GO" id="GO:0016020">
    <property type="term" value="C:membrane"/>
    <property type="evidence" value="ECO:0007669"/>
    <property type="project" value="UniProtKB-SubCell"/>
</dbReference>
<dbReference type="PROSITE" id="PS50850">
    <property type="entry name" value="MFS"/>
    <property type="match status" value="1"/>
</dbReference>
<evidence type="ECO:0000313" key="8">
    <source>
        <dbReference type="EMBL" id="EJF60819.1"/>
    </source>
</evidence>
<evidence type="ECO:0000256" key="4">
    <source>
        <dbReference type="ARBA" id="ARBA00022989"/>
    </source>
</evidence>
<sequence length="390" mass="42325">MLIPSSLRLLVNVFTEPAEQARAIGVFGGCSAVGNVLGLIVGEIFVQSTSWSWVFWFVALVWIPIATLCIFLIPKEKPRLEDAAIRNGPGWKRLDITGLSILTVALILFIFAVTSGATSRWGSPTSLAPLIIAVFLVGGFFYFETTVPADRAAIPPRTWFFSNFLVLFFTALLPFFWIPIGVLAFAMSFTGPLSRKINSKWIILFGEGLCIVATILFAFADRPERYWPYIFPAFVLGSAGAVLIYTHTNMAFYYTSPSSMAGTVGAIFNVALQLGSALGISVVGSIKSSVENTHGGPSSYAGCAAAYWFLLGIVGVEFVGLLVFYRTDNEGTTEDEVLQKANTLNSEQVVMQEKVADAGEGEGERKDAVRGQGMHVNEMPVLPTQGDRNV</sequence>
<keyword evidence="2" id="KW-0813">Transport</keyword>
<organism evidence="8 9">
    <name type="scientific">Dichomitus squalens (strain LYAD-421)</name>
    <name type="common">Western red white-rot fungus</name>
    <dbReference type="NCBI Taxonomy" id="732165"/>
    <lineage>
        <taxon>Eukaryota</taxon>
        <taxon>Fungi</taxon>
        <taxon>Dikarya</taxon>
        <taxon>Basidiomycota</taxon>
        <taxon>Agaricomycotina</taxon>
        <taxon>Agaricomycetes</taxon>
        <taxon>Polyporales</taxon>
        <taxon>Polyporaceae</taxon>
        <taxon>Dichomitus</taxon>
    </lineage>
</organism>
<feature type="transmembrane region" description="Helical" evidence="6">
    <location>
        <begin position="94"/>
        <end position="114"/>
    </location>
</feature>
<evidence type="ECO:0000259" key="7">
    <source>
        <dbReference type="PROSITE" id="PS50850"/>
    </source>
</evidence>
<feature type="transmembrane region" description="Helical" evidence="6">
    <location>
        <begin position="226"/>
        <end position="245"/>
    </location>
</feature>
<reference evidence="8 9" key="1">
    <citation type="journal article" date="2012" name="Science">
        <title>The Paleozoic origin of enzymatic lignin decomposition reconstructed from 31 fungal genomes.</title>
        <authorList>
            <person name="Floudas D."/>
            <person name="Binder M."/>
            <person name="Riley R."/>
            <person name="Barry K."/>
            <person name="Blanchette R.A."/>
            <person name="Henrissat B."/>
            <person name="Martinez A.T."/>
            <person name="Otillar R."/>
            <person name="Spatafora J.W."/>
            <person name="Yadav J.S."/>
            <person name="Aerts A."/>
            <person name="Benoit I."/>
            <person name="Boyd A."/>
            <person name="Carlson A."/>
            <person name="Copeland A."/>
            <person name="Coutinho P.M."/>
            <person name="de Vries R.P."/>
            <person name="Ferreira P."/>
            <person name="Findley K."/>
            <person name="Foster B."/>
            <person name="Gaskell J."/>
            <person name="Glotzer D."/>
            <person name="Gorecki P."/>
            <person name="Heitman J."/>
            <person name="Hesse C."/>
            <person name="Hori C."/>
            <person name="Igarashi K."/>
            <person name="Jurgens J.A."/>
            <person name="Kallen N."/>
            <person name="Kersten P."/>
            <person name="Kohler A."/>
            <person name="Kuees U."/>
            <person name="Kumar T.K.A."/>
            <person name="Kuo A."/>
            <person name="LaButti K."/>
            <person name="Larrondo L.F."/>
            <person name="Lindquist E."/>
            <person name="Ling A."/>
            <person name="Lombard V."/>
            <person name="Lucas S."/>
            <person name="Lundell T."/>
            <person name="Martin R."/>
            <person name="McLaughlin D.J."/>
            <person name="Morgenstern I."/>
            <person name="Morin E."/>
            <person name="Murat C."/>
            <person name="Nagy L.G."/>
            <person name="Nolan M."/>
            <person name="Ohm R.A."/>
            <person name="Patyshakuliyeva A."/>
            <person name="Rokas A."/>
            <person name="Ruiz-Duenas F.J."/>
            <person name="Sabat G."/>
            <person name="Salamov A."/>
            <person name="Samejima M."/>
            <person name="Schmutz J."/>
            <person name="Slot J.C."/>
            <person name="St John F."/>
            <person name="Stenlid J."/>
            <person name="Sun H."/>
            <person name="Sun S."/>
            <person name="Syed K."/>
            <person name="Tsang A."/>
            <person name="Wiebenga A."/>
            <person name="Young D."/>
            <person name="Pisabarro A."/>
            <person name="Eastwood D.C."/>
            <person name="Martin F."/>
            <person name="Cullen D."/>
            <person name="Grigoriev I.V."/>
            <person name="Hibbett D.S."/>
        </authorList>
    </citation>
    <scope>NUCLEOTIDE SEQUENCE [LARGE SCALE GENOMIC DNA]</scope>
    <source>
        <strain evidence="8 9">LYAD-421 SS1</strain>
    </source>
</reference>
<dbReference type="Gene3D" id="1.20.1250.20">
    <property type="entry name" value="MFS general substrate transporter like domains"/>
    <property type="match status" value="1"/>
</dbReference>
<proteinExistence type="predicted"/>
<dbReference type="Pfam" id="PF07690">
    <property type="entry name" value="MFS_1"/>
    <property type="match status" value="1"/>
</dbReference>
<feature type="transmembrane region" description="Helical" evidence="6">
    <location>
        <begin position="266"/>
        <end position="286"/>
    </location>
</feature>
<keyword evidence="4 6" id="KW-1133">Transmembrane helix</keyword>
<dbReference type="SUPFAM" id="SSF103473">
    <property type="entry name" value="MFS general substrate transporter"/>
    <property type="match status" value="1"/>
</dbReference>
<accession>R7SXB7</accession>
<feature type="transmembrane region" description="Helical" evidence="6">
    <location>
        <begin position="53"/>
        <end position="74"/>
    </location>
</feature>
<feature type="domain" description="Major facilitator superfamily (MFS) profile" evidence="7">
    <location>
        <begin position="1"/>
        <end position="329"/>
    </location>
</feature>
<evidence type="ECO:0000256" key="5">
    <source>
        <dbReference type="ARBA" id="ARBA00023136"/>
    </source>
</evidence>
<dbReference type="InterPro" id="IPR011701">
    <property type="entry name" value="MFS"/>
</dbReference>
<feature type="transmembrane region" description="Helical" evidence="6">
    <location>
        <begin position="126"/>
        <end position="143"/>
    </location>
</feature>
<dbReference type="GO" id="GO:0022857">
    <property type="term" value="F:transmembrane transporter activity"/>
    <property type="evidence" value="ECO:0007669"/>
    <property type="project" value="InterPro"/>
</dbReference>
<evidence type="ECO:0000256" key="6">
    <source>
        <dbReference type="SAM" id="Phobius"/>
    </source>
</evidence>
<evidence type="ECO:0000256" key="2">
    <source>
        <dbReference type="ARBA" id="ARBA00022448"/>
    </source>
</evidence>
<comment type="subcellular location">
    <subcellularLocation>
        <location evidence="1">Membrane</location>
        <topology evidence="1">Multi-pass membrane protein</topology>
    </subcellularLocation>
</comment>
<dbReference type="InterPro" id="IPR036259">
    <property type="entry name" value="MFS_trans_sf"/>
</dbReference>
<name>R7SXB7_DICSQ</name>
<dbReference type="HOGENOM" id="CLU_000960_27_1_1"/>
<dbReference type="PANTHER" id="PTHR42718">
    <property type="entry name" value="MAJOR FACILITATOR SUPERFAMILY MULTIDRUG TRANSPORTER MFSC"/>
    <property type="match status" value="1"/>
</dbReference>
<protein>
    <submittedName>
        <fullName evidence="8">MFS general substrate transporter</fullName>
    </submittedName>
</protein>
<dbReference type="GeneID" id="18840962"/>
<feature type="transmembrane region" description="Helical" evidence="6">
    <location>
        <begin position="163"/>
        <end position="189"/>
    </location>
</feature>